<protein>
    <submittedName>
        <fullName evidence="1">Uncharacterized protein</fullName>
    </submittedName>
</protein>
<dbReference type="RefSeq" id="WP_006039540.1">
    <property type="nucleotide sequence ID" value="NZ_AEDD01000010.1"/>
</dbReference>
<accession>E0ID50</accession>
<organism evidence="1 2">
    <name type="scientific">Paenibacillus curdlanolyticus YK9</name>
    <dbReference type="NCBI Taxonomy" id="717606"/>
    <lineage>
        <taxon>Bacteria</taxon>
        <taxon>Bacillati</taxon>
        <taxon>Bacillota</taxon>
        <taxon>Bacilli</taxon>
        <taxon>Bacillales</taxon>
        <taxon>Paenibacillaceae</taxon>
        <taxon>Paenibacillus</taxon>
    </lineage>
</organism>
<proteinExistence type="predicted"/>
<evidence type="ECO:0000313" key="2">
    <source>
        <dbReference type="Proteomes" id="UP000005387"/>
    </source>
</evidence>
<dbReference type="AlphaFoldDB" id="E0ID50"/>
<dbReference type="OrthoDB" id="582905at2"/>
<dbReference type="STRING" id="717606.PaecuDRAFT_3552"/>
<name>E0ID50_9BACL</name>
<evidence type="ECO:0000313" key="1">
    <source>
        <dbReference type="EMBL" id="EFM09505.1"/>
    </source>
</evidence>
<sequence length="50" mass="5889">MKYRITEFGNNPNITQPEVLKEIEIDSAFLKTLMQLMVGYDDTLKKLKNR</sequence>
<gene>
    <name evidence="1" type="ORF">PaecuDRAFT_3552</name>
</gene>
<dbReference type="Proteomes" id="UP000005387">
    <property type="component" value="Unassembled WGS sequence"/>
</dbReference>
<dbReference type="EMBL" id="AEDD01000010">
    <property type="protein sequence ID" value="EFM09505.1"/>
    <property type="molecule type" value="Genomic_DNA"/>
</dbReference>
<keyword evidence="2" id="KW-1185">Reference proteome</keyword>
<reference evidence="1 2" key="1">
    <citation type="submission" date="2010-07" db="EMBL/GenBank/DDBJ databases">
        <title>The draft genome of Paenibacillus curdlanolyticus YK9.</title>
        <authorList>
            <consortium name="US DOE Joint Genome Institute (JGI-PGF)"/>
            <person name="Lucas S."/>
            <person name="Copeland A."/>
            <person name="Lapidus A."/>
            <person name="Cheng J.-F."/>
            <person name="Bruce D."/>
            <person name="Goodwin L."/>
            <person name="Pitluck S."/>
            <person name="Land M.L."/>
            <person name="Hauser L."/>
            <person name="Chang Y.-J."/>
            <person name="Jeffries C."/>
            <person name="Anderson I.J."/>
            <person name="Johnson E."/>
            <person name="Loganathan U."/>
            <person name="Mulhopadhyay B."/>
            <person name="Kyrpides N."/>
            <person name="Woyke T.J."/>
        </authorList>
    </citation>
    <scope>NUCLEOTIDE SEQUENCE [LARGE SCALE GENOMIC DNA]</scope>
    <source>
        <strain evidence="1 2">YK9</strain>
    </source>
</reference>